<dbReference type="InterPro" id="IPR017871">
    <property type="entry name" value="ABC_transporter-like_CS"/>
</dbReference>
<dbReference type="PROSITE" id="PS00211">
    <property type="entry name" value="ABC_TRANSPORTER_1"/>
    <property type="match status" value="1"/>
</dbReference>
<dbReference type="Gene3D" id="3.40.50.300">
    <property type="entry name" value="P-loop containing nucleotide triphosphate hydrolases"/>
    <property type="match status" value="1"/>
</dbReference>
<proteinExistence type="predicted"/>
<dbReference type="Proteomes" id="UP000316196">
    <property type="component" value="Unassembled WGS sequence"/>
</dbReference>
<dbReference type="NCBIfam" id="TIGR02315">
    <property type="entry name" value="ABC_phnC"/>
    <property type="match status" value="1"/>
</dbReference>
<evidence type="ECO:0000313" key="9">
    <source>
        <dbReference type="EMBL" id="TQL57345.1"/>
    </source>
</evidence>
<accession>A0A542ZAK4</accession>
<evidence type="ECO:0000256" key="5">
    <source>
        <dbReference type="ARBA" id="ARBA00022967"/>
    </source>
</evidence>
<evidence type="ECO:0000313" key="10">
    <source>
        <dbReference type="Proteomes" id="UP000316196"/>
    </source>
</evidence>
<keyword evidence="10" id="KW-1185">Reference proteome</keyword>
<keyword evidence="3" id="KW-0547">Nucleotide-binding</keyword>
<dbReference type="GO" id="GO:0016020">
    <property type="term" value="C:membrane"/>
    <property type="evidence" value="ECO:0007669"/>
    <property type="project" value="InterPro"/>
</dbReference>
<dbReference type="InterPro" id="IPR050086">
    <property type="entry name" value="MetN_ABC_transporter-like"/>
</dbReference>
<evidence type="ECO:0000259" key="8">
    <source>
        <dbReference type="PROSITE" id="PS50893"/>
    </source>
</evidence>
<dbReference type="InterPro" id="IPR027417">
    <property type="entry name" value="P-loop_NTPase"/>
</dbReference>
<keyword evidence="6" id="KW-0472">Membrane</keyword>
<evidence type="ECO:0000256" key="7">
    <source>
        <dbReference type="SAM" id="MobiDB-lite"/>
    </source>
</evidence>
<organism evidence="9 10">
    <name type="scientific">Propioniferax innocua</name>
    <dbReference type="NCBI Taxonomy" id="1753"/>
    <lineage>
        <taxon>Bacteria</taxon>
        <taxon>Bacillati</taxon>
        <taxon>Actinomycetota</taxon>
        <taxon>Actinomycetes</taxon>
        <taxon>Propionibacteriales</taxon>
        <taxon>Propionibacteriaceae</taxon>
        <taxon>Propioniferax</taxon>
    </lineage>
</organism>
<dbReference type="GO" id="GO:0016887">
    <property type="term" value="F:ATP hydrolysis activity"/>
    <property type="evidence" value="ECO:0007669"/>
    <property type="project" value="InterPro"/>
</dbReference>
<dbReference type="InterPro" id="IPR012693">
    <property type="entry name" value="ABC_transpr_PhnC"/>
</dbReference>
<dbReference type="OrthoDB" id="3190580at2"/>
<dbReference type="PANTHER" id="PTHR43166:SF6">
    <property type="entry name" value="PHOSPHONATES IMPORT ATP-BINDING PROTEIN PHNC"/>
    <property type="match status" value="1"/>
</dbReference>
<keyword evidence="5" id="KW-1278">Translocase</keyword>
<evidence type="ECO:0000256" key="4">
    <source>
        <dbReference type="ARBA" id="ARBA00022840"/>
    </source>
</evidence>
<gene>
    <name evidence="9" type="ORF">FB460_2423</name>
</gene>
<name>A0A542ZAK4_9ACTN</name>
<keyword evidence="1" id="KW-0813">Transport</keyword>
<dbReference type="PROSITE" id="PS50893">
    <property type="entry name" value="ABC_TRANSPORTER_2"/>
    <property type="match status" value="1"/>
</dbReference>
<dbReference type="GO" id="GO:0015416">
    <property type="term" value="F:ABC-type phosphonate transporter activity"/>
    <property type="evidence" value="ECO:0007669"/>
    <property type="project" value="InterPro"/>
</dbReference>
<dbReference type="AlphaFoldDB" id="A0A542ZAK4"/>
<dbReference type="CDD" id="cd03256">
    <property type="entry name" value="ABC_PhnC_transporter"/>
    <property type="match status" value="1"/>
</dbReference>
<dbReference type="SUPFAM" id="SSF52540">
    <property type="entry name" value="P-loop containing nucleoside triphosphate hydrolases"/>
    <property type="match status" value="1"/>
</dbReference>
<sequence>MIAFKEVNKIYPNGVRGLRDVDFEMRRGEFVALIGLSGAGKSTLLRTVNGITEPTSGEVEVDGRVVGGSREDLRRLRGRIGMIFQGFNLVGPSTVQHNVIVGRLSHKHPVLGTLGLFNRRDYQLVERALDRVGLANKLHQRADQLSGGQQQRVAIARALVQEPSVLLADEPVASLDPVSTDRVMSDLRRVRDELELTVLVSLHSVPLARRWATRIIGMRDGMVVFDGTPQEATDTRLGEIYGDAYRAMNEAQQLPESRGSDGKGPAEGGEDCDVEECRTP</sequence>
<dbReference type="InterPro" id="IPR003593">
    <property type="entry name" value="AAA+_ATPase"/>
</dbReference>
<feature type="region of interest" description="Disordered" evidence="7">
    <location>
        <begin position="249"/>
        <end position="280"/>
    </location>
</feature>
<feature type="domain" description="ABC transporter" evidence="8">
    <location>
        <begin position="2"/>
        <end position="245"/>
    </location>
</feature>
<dbReference type="RefSeq" id="WP_142094434.1">
    <property type="nucleotide sequence ID" value="NZ_BAAAMD010000003.1"/>
</dbReference>
<reference evidence="9 10" key="1">
    <citation type="submission" date="2019-06" db="EMBL/GenBank/DDBJ databases">
        <title>Sequencing the genomes of 1000 actinobacteria strains.</title>
        <authorList>
            <person name="Klenk H.-P."/>
        </authorList>
    </citation>
    <scope>NUCLEOTIDE SEQUENCE [LARGE SCALE GENOMIC DNA]</scope>
    <source>
        <strain evidence="9 10">DSM 8251</strain>
    </source>
</reference>
<protein>
    <submittedName>
        <fullName evidence="9">Phosphonate transport system ATP-binding protein</fullName>
    </submittedName>
</protein>
<keyword evidence="4 9" id="KW-0067">ATP-binding</keyword>
<dbReference type="Pfam" id="PF00005">
    <property type="entry name" value="ABC_tran"/>
    <property type="match status" value="1"/>
</dbReference>
<evidence type="ECO:0000256" key="1">
    <source>
        <dbReference type="ARBA" id="ARBA00022448"/>
    </source>
</evidence>
<evidence type="ECO:0000256" key="2">
    <source>
        <dbReference type="ARBA" id="ARBA00022475"/>
    </source>
</evidence>
<dbReference type="GO" id="GO:0005524">
    <property type="term" value="F:ATP binding"/>
    <property type="evidence" value="ECO:0007669"/>
    <property type="project" value="UniProtKB-KW"/>
</dbReference>
<dbReference type="EMBL" id="VFOR01000003">
    <property type="protein sequence ID" value="TQL57345.1"/>
    <property type="molecule type" value="Genomic_DNA"/>
</dbReference>
<keyword evidence="2" id="KW-1003">Cell membrane</keyword>
<dbReference type="InterPro" id="IPR003439">
    <property type="entry name" value="ABC_transporter-like_ATP-bd"/>
</dbReference>
<dbReference type="PANTHER" id="PTHR43166">
    <property type="entry name" value="AMINO ACID IMPORT ATP-BINDING PROTEIN"/>
    <property type="match status" value="1"/>
</dbReference>
<dbReference type="SMART" id="SM00382">
    <property type="entry name" value="AAA"/>
    <property type="match status" value="1"/>
</dbReference>
<evidence type="ECO:0000256" key="6">
    <source>
        <dbReference type="ARBA" id="ARBA00023136"/>
    </source>
</evidence>
<evidence type="ECO:0000256" key="3">
    <source>
        <dbReference type="ARBA" id="ARBA00022741"/>
    </source>
</evidence>
<comment type="caution">
    <text evidence="9">The sequence shown here is derived from an EMBL/GenBank/DDBJ whole genome shotgun (WGS) entry which is preliminary data.</text>
</comment>